<evidence type="ECO:0000256" key="4">
    <source>
        <dbReference type="HAMAP-Rule" id="MF_00171"/>
    </source>
</evidence>
<name>A0A437QD06_9GAMM</name>
<feature type="domain" description="Pseudouridine synthase I TruA alpha/beta" evidence="8">
    <location>
        <begin position="24"/>
        <end position="123"/>
    </location>
</feature>
<dbReference type="EMBL" id="SACQ01000001">
    <property type="protein sequence ID" value="RVU32335.1"/>
    <property type="molecule type" value="Genomic_DNA"/>
</dbReference>
<proteinExistence type="inferred from homology"/>
<keyword evidence="2 4" id="KW-0819">tRNA processing</keyword>
<dbReference type="InterPro" id="IPR020094">
    <property type="entry name" value="TruA/RsuA/RluB/E/F_N"/>
</dbReference>
<keyword evidence="10" id="KW-1185">Reference proteome</keyword>
<dbReference type="InterPro" id="IPR001406">
    <property type="entry name" value="PsdUridine_synth_TruA"/>
</dbReference>
<evidence type="ECO:0000256" key="5">
    <source>
        <dbReference type="PIRSR" id="PIRSR001430-1"/>
    </source>
</evidence>
<comment type="function">
    <text evidence="4">Formation of pseudouridine at positions 38, 39 and 40 in the anticodon stem and loop of transfer RNAs.</text>
</comment>
<dbReference type="GO" id="GO:0003723">
    <property type="term" value="F:RNA binding"/>
    <property type="evidence" value="ECO:0007669"/>
    <property type="project" value="InterPro"/>
</dbReference>
<dbReference type="Gene3D" id="3.30.70.580">
    <property type="entry name" value="Pseudouridine synthase I, catalytic domain, N-terminal subdomain"/>
    <property type="match status" value="1"/>
</dbReference>
<dbReference type="PANTHER" id="PTHR11142">
    <property type="entry name" value="PSEUDOURIDYLATE SYNTHASE"/>
    <property type="match status" value="1"/>
</dbReference>
<dbReference type="InterPro" id="IPR020097">
    <property type="entry name" value="PsdUridine_synth_TruA_a/b_dom"/>
</dbReference>
<feature type="binding site" evidence="4 6">
    <location>
        <position position="130"/>
    </location>
    <ligand>
        <name>substrate</name>
    </ligand>
</feature>
<dbReference type="GO" id="GO:0031119">
    <property type="term" value="P:tRNA pseudouridine synthesis"/>
    <property type="evidence" value="ECO:0007669"/>
    <property type="project" value="UniProtKB-UniRule"/>
</dbReference>
<organism evidence="9 10">
    <name type="scientific">Neptunomonas marina</name>
    <dbReference type="NCBI Taxonomy" id="1815562"/>
    <lineage>
        <taxon>Bacteria</taxon>
        <taxon>Pseudomonadati</taxon>
        <taxon>Pseudomonadota</taxon>
        <taxon>Gammaproteobacteria</taxon>
        <taxon>Oceanospirillales</taxon>
        <taxon>Oceanospirillaceae</taxon>
        <taxon>Neptunomonas</taxon>
    </lineage>
</organism>
<dbReference type="InterPro" id="IPR020095">
    <property type="entry name" value="PsdUridine_synth_TruA_C"/>
</dbReference>
<comment type="catalytic activity">
    <reaction evidence="4 7">
        <text>uridine(38/39/40) in tRNA = pseudouridine(38/39/40) in tRNA</text>
        <dbReference type="Rhea" id="RHEA:22376"/>
        <dbReference type="Rhea" id="RHEA-COMP:10085"/>
        <dbReference type="Rhea" id="RHEA-COMP:10087"/>
        <dbReference type="ChEBI" id="CHEBI:65314"/>
        <dbReference type="ChEBI" id="CHEBI:65315"/>
        <dbReference type="EC" id="5.4.99.12"/>
    </reaction>
</comment>
<evidence type="ECO:0000256" key="2">
    <source>
        <dbReference type="ARBA" id="ARBA00022694"/>
    </source>
</evidence>
<dbReference type="PIRSF" id="PIRSF001430">
    <property type="entry name" value="tRNA_psdUrid_synth"/>
    <property type="match status" value="1"/>
</dbReference>
<dbReference type="NCBIfam" id="TIGR00071">
    <property type="entry name" value="hisT_truA"/>
    <property type="match status" value="1"/>
</dbReference>
<evidence type="ECO:0000256" key="1">
    <source>
        <dbReference type="ARBA" id="ARBA00009375"/>
    </source>
</evidence>
<feature type="domain" description="Pseudouridine synthase I TruA alpha/beta" evidence="8">
    <location>
        <begin position="163"/>
        <end position="265"/>
    </location>
</feature>
<dbReference type="EC" id="5.4.99.12" evidence="4"/>
<dbReference type="InterPro" id="IPR020103">
    <property type="entry name" value="PsdUridine_synth_cat_dom_sf"/>
</dbReference>
<dbReference type="SUPFAM" id="SSF55120">
    <property type="entry name" value="Pseudouridine synthase"/>
    <property type="match status" value="1"/>
</dbReference>
<evidence type="ECO:0000256" key="6">
    <source>
        <dbReference type="PIRSR" id="PIRSR001430-2"/>
    </source>
</evidence>
<evidence type="ECO:0000256" key="3">
    <source>
        <dbReference type="ARBA" id="ARBA00023235"/>
    </source>
</evidence>
<comment type="subunit">
    <text evidence="4">Homodimer.</text>
</comment>
<evidence type="ECO:0000313" key="9">
    <source>
        <dbReference type="EMBL" id="RVU32335.1"/>
    </source>
</evidence>
<gene>
    <name evidence="4 9" type="primary">truA</name>
    <name evidence="9" type="ORF">EOE65_01395</name>
</gene>
<dbReference type="PANTHER" id="PTHR11142:SF0">
    <property type="entry name" value="TRNA PSEUDOURIDINE SYNTHASE-LIKE 1"/>
    <property type="match status" value="1"/>
</dbReference>
<evidence type="ECO:0000313" key="10">
    <source>
        <dbReference type="Proteomes" id="UP000282818"/>
    </source>
</evidence>
<feature type="active site" description="Nucleophile" evidence="4 5">
    <location>
        <position position="72"/>
    </location>
</feature>
<sequence>MTRSDTDSAQQQGAISIAPYRYAACVEYAGAKYKGWQSQKDGSVPTIQQHVEAALSKIANEPVSVICAGRTDAGVSGTYQIIHFDASVLRPDRAWVMGANTNLPEDIAIKWAKQVEPDFHARFGALERRYRYLILSQEVMPAVLGRGVTWTYKTLDIGKMQEAAQYLIGQHDFTSYRAVGCQAKSPVREVRELTITQQGRLIVIDVRANAFLHHMIRNFAGVLMKIGAGEAEPVWAKDVLEARDRRAGGVTAPPFGLYFVDVKYPEKYQLPPSEIGPYFLPGDH</sequence>
<dbReference type="AlphaFoldDB" id="A0A437QD06"/>
<dbReference type="Gene3D" id="3.30.70.660">
    <property type="entry name" value="Pseudouridine synthase I, catalytic domain, C-terminal subdomain"/>
    <property type="match status" value="1"/>
</dbReference>
<dbReference type="Proteomes" id="UP000282818">
    <property type="component" value="Unassembled WGS sequence"/>
</dbReference>
<protein>
    <recommendedName>
        <fullName evidence="4">tRNA pseudouridine synthase A</fullName>
        <ecNumber evidence="4">5.4.99.12</ecNumber>
    </recommendedName>
    <alternativeName>
        <fullName evidence="4">tRNA pseudouridine(38-40) synthase</fullName>
    </alternativeName>
    <alternativeName>
        <fullName evidence="4">tRNA pseudouridylate synthase I</fullName>
    </alternativeName>
    <alternativeName>
        <fullName evidence="4">tRNA-uridine isomerase I</fullName>
    </alternativeName>
</protein>
<reference evidence="9 10" key="1">
    <citation type="submission" date="2019-01" db="EMBL/GenBank/DDBJ databases">
        <authorList>
            <person name="Chen W.-M."/>
        </authorList>
    </citation>
    <scope>NUCLEOTIDE SEQUENCE [LARGE SCALE GENOMIC DNA]</scope>
    <source>
        <strain evidence="9 10">HPM-16</strain>
    </source>
</reference>
<dbReference type="RefSeq" id="WP_127692504.1">
    <property type="nucleotide sequence ID" value="NZ_SACQ01000001.1"/>
</dbReference>
<evidence type="ECO:0000256" key="7">
    <source>
        <dbReference type="RuleBase" id="RU003792"/>
    </source>
</evidence>
<dbReference type="CDD" id="cd02570">
    <property type="entry name" value="PseudoU_synth_EcTruA"/>
    <property type="match status" value="1"/>
</dbReference>
<dbReference type="GO" id="GO:0160147">
    <property type="term" value="F:tRNA pseudouridine(38-40) synthase activity"/>
    <property type="evidence" value="ECO:0007669"/>
    <property type="project" value="UniProtKB-EC"/>
</dbReference>
<dbReference type="FunFam" id="3.30.70.580:FF:000001">
    <property type="entry name" value="tRNA pseudouridine synthase A"/>
    <property type="match status" value="1"/>
</dbReference>
<comment type="caution">
    <text evidence="9">The sequence shown here is derived from an EMBL/GenBank/DDBJ whole genome shotgun (WGS) entry which is preliminary data.</text>
</comment>
<keyword evidence="3 4" id="KW-0413">Isomerase</keyword>
<comment type="similarity">
    <text evidence="1 4 7">Belongs to the tRNA pseudouridine synthase TruA family.</text>
</comment>
<accession>A0A437QD06</accession>
<dbReference type="Pfam" id="PF01416">
    <property type="entry name" value="PseudoU_synth_1"/>
    <property type="match status" value="2"/>
</dbReference>
<dbReference type="HAMAP" id="MF_00171">
    <property type="entry name" value="TruA"/>
    <property type="match status" value="1"/>
</dbReference>
<comment type="caution">
    <text evidence="4">Lacks conserved residue(s) required for the propagation of feature annotation.</text>
</comment>
<evidence type="ECO:0000259" key="8">
    <source>
        <dbReference type="Pfam" id="PF01416"/>
    </source>
</evidence>